<dbReference type="PANTHER" id="PTHR24023">
    <property type="entry name" value="COLLAGEN ALPHA"/>
    <property type="match status" value="1"/>
</dbReference>
<feature type="region of interest" description="Disordered" evidence="1">
    <location>
        <begin position="54"/>
        <end position="146"/>
    </location>
</feature>
<dbReference type="GO" id="GO:0031012">
    <property type="term" value="C:extracellular matrix"/>
    <property type="evidence" value="ECO:0007669"/>
    <property type="project" value="TreeGrafter"/>
</dbReference>
<dbReference type="PANTHER" id="PTHR24023:SF1082">
    <property type="entry name" value="COLLAGEN TRIPLE HELIX REPEAT"/>
    <property type="match status" value="1"/>
</dbReference>
<dbReference type="AlphaFoldDB" id="A0A6C0JE10"/>
<evidence type="ECO:0008006" key="3">
    <source>
        <dbReference type="Google" id="ProtNLM"/>
    </source>
</evidence>
<dbReference type="GO" id="GO:0030020">
    <property type="term" value="F:extracellular matrix structural constituent conferring tensile strength"/>
    <property type="evidence" value="ECO:0007669"/>
    <property type="project" value="TreeGrafter"/>
</dbReference>
<evidence type="ECO:0000256" key="1">
    <source>
        <dbReference type="SAM" id="MobiDB-lite"/>
    </source>
</evidence>
<evidence type="ECO:0000313" key="2">
    <source>
        <dbReference type="EMBL" id="QHU04075.1"/>
    </source>
</evidence>
<sequence>MLPFFTGYKKNRSFKKDMNKNTNPLILDIGFTGPTGPNGIVGYTGPIGLKGEKGIQGITGPSGKKGPQGVTGMKGEKGSTGLQGNVGPTGSLGEAGPTGLQGDNGIDGPTGSQGEIGPTGLQGEAGPYGPTGLQGEIGPIGPQGPMGASFSLSNTVKGINNITGNVKAPNDSLAILYPYSSINLTAGAWYIESSIKLTTGKDLLTASAYFSLSASSEFINEENCIFTTIPLNANNTFYYKLSGMFVVNEPTTIYTVISLFNCKDSDDSSMVQINFEKTPSFIARKMV</sequence>
<dbReference type="InterPro" id="IPR050149">
    <property type="entry name" value="Collagen_superfamily"/>
</dbReference>
<protein>
    <recommendedName>
        <fullName evidence="3">Collagen-like protein</fullName>
    </recommendedName>
</protein>
<dbReference type="GO" id="GO:0030198">
    <property type="term" value="P:extracellular matrix organization"/>
    <property type="evidence" value="ECO:0007669"/>
    <property type="project" value="TreeGrafter"/>
</dbReference>
<accession>A0A6C0JE10</accession>
<reference evidence="2" key="1">
    <citation type="journal article" date="2020" name="Nature">
        <title>Giant virus diversity and host interactions through global metagenomics.</title>
        <authorList>
            <person name="Schulz F."/>
            <person name="Roux S."/>
            <person name="Paez-Espino D."/>
            <person name="Jungbluth S."/>
            <person name="Walsh D.A."/>
            <person name="Denef V.J."/>
            <person name="McMahon K.D."/>
            <person name="Konstantinidis K.T."/>
            <person name="Eloe-Fadrosh E.A."/>
            <person name="Kyrpides N.C."/>
            <person name="Woyke T."/>
        </authorList>
    </citation>
    <scope>NUCLEOTIDE SEQUENCE</scope>
    <source>
        <strain evidence="2">GVMAG-M-3300027708-20</strain>
    </source>
</reference>
<dbReference type="InterPro" id="IPR008160">
    <property type="entry name" value="Collagen"/>
</dbReference>
<dbReference type="GO" id="GO:0005615">
    <property type="term" value="C:extracellular space"/>
    <property type="evidence" value="ECO:0007669"/>
    <property type="project" value="TreeGrafter"/>
</dbReference>
<dbReference type="Pfam" id="PF01391">
    <property type="entry name" value="Collagen"/>
    <property type="match status" value="1"/>
</dbReference>
<proteinExistence type="predicted"/>
<dbReference type="EMBL" id="MN740391">
    <property type="protein sequence ID" value="QHU04075.1"/>
    <property type="molecule type" value="Genomic_DNA"/>
</dbReference>
<name>A0A6C0JE10_9ZZZZ</name>
<feature type="compositionally biased region" description="Low complexity" evidence="1">
    <location>
        <begin position="133"/>
        <end position="146"/>
    </location>
</feature>
<organism evidence="2">
    <name type="scientific">viral metagenome</name>
    <dbReference type="NCBI Taxonomy" id="1070528"/>
    <lineage>
        <taxon>unclassified sequences</taxon>
        <taxon>metagenomes</taxon>
        <taxon>organismal metagenomes</taxon>
    </lineage>
</organism>